<evidence type="ECO:0000313" key="6">
    <source>
        <dbReference type="Proteomes" id="UP000027195"/>
    </source>
</evidence>
<dbReference type="FunCoup" id="A0A067MUK8">
    <property type="interactions" value="521"/>
</dbReference>
<feature type="region of interest" description="Disordered" evidence="2">
    <location>
        <begin position="355"/>
        <end position="380"/>
    </location>
</feature>
<dbReference type="Gene3D" id="3.90.190.10">
    <property type="entry name" value="Protein tyrosine phosphatase superfamily"/>
    <property type="match status" value="1"/>
</dbReference>
<dbReference type="Proteomes" id="UP000027195">
    <property type="component" value="Unassembled WGS sequence"/>
</dbReference>
<dbReference type="HOGENOM" id="CLU_001645_9_13_1"/>
<dbReference type="GO" id="GO:0004725">
    <property type="term" value="F:protein tyrosine phosphatase activity"/>
    <property type="evidence" value="ECO:0007669"/>
    <property type="project" value="InterPro"/>
</dbReference>
<accession>A0A067MUK8</accession>
<dbReference type="InterPro" id="IPR029021">
    <property type="entry name" value="Prot-tyrosine_phosphatase-like"/>
</dbReference>
<dbReference type="InterPro" id="IPR003595">
    <property type="entry name" value="Tyr_Pase_cat"/>
</dbReference>
<reference evidence="6" key="1">
    <citation type="journal article" date="2014" name="Proc. Natl. Acad. Sci. U.S.A.">
        <title>Extensive sampling of basidiomycete genomes demonstrates inadequacy of the white-rot/brown-rot paradigm for wood decay fungi.</title>
        <authorList>
            <person name="Riley R."/>
            <person name="Salamov A.A."/>
            <person name="Brown D.W."/>
            <person name="Nagy L.G."/>
            <person name="Floudas D."/>
            <person name="Held B.W."/>
            <person name="Levasseur A."/>
            <person name="Lombard V."/>
            <person name="Morin E."/>
            <person name="Otillar R."/>
            <person name="Lindquist E.A."/>
            <person name="Sun H."/>
            <person name="LaButti K.M."/>
            <person name="Schmutz J."/>
            <person name="Jabbour D."/>
            <person name="Luo H."/>
            <person name="Baker S.E."/>
            <person name="Pisabarro A.G."/>
            <person name="Walton J.D."/>
            <person name="Blanchette R.A."/>
            <person name="Henrissat B."/>
            <person name="Martin F."/>
            <person name="Cullen D."/>
            <person name="Hibbett D.S."/>
            <person name="Grigoriev I.V."/>
        </authorList>
    </citation>
    <scope>NUCLEOTIDE SEQUENCE [LARGE SCALE GENOMIC DNA]</scope>
    <source>
        <strain evidence="6">FD-172 SS1</strain>
    </source>
</reference>
<dbReference type="STRING" id="930990.A0A067MUK8"/>
<dbReference type="SMART" id="SM00404">
    <property type="entry name" value="PTPc_motif"/>
    <property type="match status" value="1"/>
</dbReference>
<organism evidence="5 6">
    <name type="scientific">Botryobasidium botryosum (strain FD-172 SS1)</name>
    <dbReference type="NCBI Taxonomy" id="930990"/>
    <lineage>
        <taxon>Eukaryota</taxon>
        <taxon>Fungi</taxon>
        <taxon>Dikarya</taxon>
        <taxon>Basidiomycota</taxon>
        <taxon>Agaricomycotina</taxon>
        <taxon>Agaricomycetes</taxon>
        <taxon>Cantharellales</taxon>
        <taxon>Botryobasidiaceae</taxon>
        <taxon>Botryobasidium</taxon>
    </lineage>
</organism>
<evidence type="ECO:0008006" key="7">
    <source>
        <dbReference type="Google" id="ProtNLM"/>
    </source>
</evidence>
<evidence type="ECO:0000259" key="4">
    <source>
        <dbReference type="PROSITE" id="PS50056"/>
    </source>
</evidence>
<dbReference type="AlphaFoldDB" id="A0A067MUK8"/>
<dbReference type="OrthoDB" id="10253954at2759"/>
<dbReference type="SMART" id="SM00194">
    <property type="entry name" value="PTPc"/>
    <property type="match status" value="1"/>
</dbReference>
<evidence type="ECO:0000256" key="1">
    <source>
        <dbReference type="ARBA" id="ARBA00009649"/>
    </source>
</evidence>
<name>A0A067MUK8_BOTB1</name>
<dbReference type="InterPro" id="IPR050348">
    <property type="entry name" value="Protein-Tyr_Phosphatase"/>
</dbReference>
<dbReference type="InParanoid" id="A0A067MUK8"/>
<evidence type="ECO:0000313" key="5">
    <source>
        <dbReference type="EMBL" id="KDQ15562.1"/>
    </source>
</evidence>
<feature type="domain" description="Tyrosine-protein phosphatase" evidence="3">
    <location>
        <begin position="113"/>
        <end position="425"/>
    </location>
</feature>
<dbReference type="SUPFAM" id="SSF52799">
    <property type="entry name" value="(Phosphotyrosine protein) phosphatases II"/>
    <property type="match status" value="1"/>
</dbReference>
<feature type="region of interest" description="Disordered" evidence="2">
    <location>
        <begin position="73"/>
        <end position="100"/>
    </location>
</feature>
<keyword evidence="6" id="KW-1185">Reference proteome</keyword>
<dbReference type="EMBL" id="KL198031">
    <property type="protein sequence ID" value="KDQ15562.1"/>
    <property type="molecule type" value="Genomic_DNA"/>
</dbReference>
<dbReference type="PANTHER" id="PTHR19134:SF449">
    <property type="entry name" value="TYROSINE-PROTEIN PHOSPHATASE 1"/>
    <property type="match status" value="1"/>
</dbReference>
<evidence type="ECO:0000259" key="3">
    <source>
        <dbReference type="PROSITE" id="PS50055"/>
    </source>
</evidence>
<proteinExistence type="inferred from homology"/>
<dbReference type="Pfam" id="PF00102">
    <property type="entry name" value="Y_phosphatase"/>
    <property type="match status" value="1"/>
</dbReference>
<dbReference type="PROSITE" id="PS50056">
    <property type="entry name" value="TYR_PHOSPHATASE_2"/>
    <property type="match status" value="1"/>
</dbReference>
<feature type="domain" description="Tyrosine specific protein phosphatases" evidence="4">
    <location>
        <begin position="294"/>
        <end position="416"/>
    </location>
</feature>
<comment type="similarity">
    <text evidence="1">Belongs to the protein-tyrosine phosphatase family. Non-receptor class subfamily.</text>
</comment>
<dbReference type="PANTHER" id="PTHR19134">
    <property type="entry name" value="RECEPTOR-TYPE TYROSINE-PROTEIN PHOSPHATASE"/>
    <property type="match status" value="1"/>
</dbReference>
<dbReference type="PROSITE" id="PS50055">
    <property type="entry name" value="TYR_PHOSPHATASE_PTP"/>
    <property type="match status" value="1"/>
</dbReference>
<dbReference type="InterPro" id="IPR000242">
    <property type="entry name" value="PTP_cat"/>
</dbReference>
<protein>
    <recommendedName>
        <fullName evidence="7">Tyrosine specific protein phosphatases domain-containing protein</fullName>
    </recommendedName>
</protein>
<evidence type="ECO:0000256" key="2">
    <source>
        <dbReference type="SAM" id="MobiDB-lite"/>
    </source>
</evidence>
<dbReference type="InterPro" id="IPR000387">
    <property type="entry name" value="Tyr_Pase_dom"/>
</dbReference>
<feature type="compositionally biased region" description="Polar residues" evidence="2">
    <location>
        <begin position="88"/>
        <end position="97"/>
    </location>
</feature>
<dbReference type="PRINTS" id="PR00700">
    <property type="entry name" value="PRTYPHPHTASE"/>
</dbReference>
<sequence>MIRDVVDKLNRMSIASSASKTISVLGHPIVLPKDTTPADAVATLPPWLQLTTRKDDYFIQVLRALSQREIARKQAPTWGPPAKERANAAQNQDTPSPVENGDLRAYFATELSEDNASHNRYYDIEPYDRTIVSLKSLDHTYLNANWVKEVAGSAWWIAGQAPLPRSAHAFLSLCTSLAPVHQRVRVIVQLTSFIEGRMRKADPYFPTEIGETLRFRPREDLPATVPSIDVTLVDQAAHESAGCVRRTLKLRLTRESSSERRPSSVGSEQSFHVHHLLFSAWPDHGVPLDHEEILNLATLTESLNSSPVRHPNAPPSRPDGLFPPILCHCSAGIGRTGTFIALSSLLRSSGILPSHTYPSPSSSPREGANNAPPFNSPLPSLLGPLPKDIQQDLVAQEVDGLREQRTGMLQRPEQIKFVYSSLAAALIRKASSGPSAASSK</sequence>
<gene>
    <name evidence="5" type="ORF">BOTBODRAFT_31455</name>
</gene>